<name>A0A061S9E7_9CHLO</name>
<accession>A0A061S9E7</accession>
<feature type="transmembrane region" description="Helical" evidence="1">
    <location>
        <begin position="81"/>
        <end position="102"/>
    </location>
</feature>
<organism evidence="2">
    <name type="scientific">Tetraselmis sp. GSL018</name>
    <dbReference type="NCBI Taxonomy" id="582737"/>
    <lineage>
        <taxon>Eukaryota</taxon>
        <taxon>Viridiplantae</taxon>
        <taxon>Chlorophyta</taxon>
        <taxon>core chlorophytes</taxon>
        <taxon>Chlorodendrophyceae</taxon>
        <taxon>Chlorodendrales</taxon>
        <taxon>Chlorodendraceae</taxon>
        <taxon>Tetraselmis</taxon>
    </lineage>
</organism>
<feature type="transmembrane region" description="Helical" evidence="1">
    <location>
        <begin position="136"/>
        <end position="162"/>
    </location>
</feature>
<feature type="non-terminal residue" evidence="2">
    <location>
        <position position="1"/>
    </location>
</feature>
<evidence type="ECO:0000313" key="2">
    <source>
        <dbReference type="EMBL" id="JAC79604.1"/>
    </source>
</evidence>
<reference evidence="2" key="1">
    <citation type="submission" date="2014-05" db="EMBL/GenBank/DDBJ databases">
        <title>The transcriptome of the halophilic microalga Tetraselmis sp. GSL018 isolated from the Great Salt Lake, Utah.</title>
        <authorList>
            <person name="Jinkerson R.E."/>
            <person name="D'Adamo S."/>
            <person name="Posewitz M.C."/>
        </authorList>
    </citation>
    <scope>NUCLEOTIDE SEQUENCE</scope>
    <source>
        <strain evidence="2">GSL018</strain>
    </source>
</reference>
<dbReference type="EMBL" id="GBEZ01005736">
    <property type="protein sequence ID" value="JAC79604.1"/>
    <property type="molecule type" value="Transcribed_RNA"/>
</dbReference>
<keyword evidence="1" id="KW-0812">Transmembrane</keyword>
<dbReference type="AlphaFoldDB" id="A0A061S9E7"/>
<feature type="transmembrane region" description="Helical" evidence="1">
    <location>
        <begin position="52"/>
        <end position="74"/>
    </location>
</feature>
<evidence type="ECO:0000256" key="1">
    <source>
        <dbReference type="SAM" id="Phobius"/>
    </source>
</evidence>
<gene>
    <name evidence="2" type="ORF">TSPGSL018_12304</name>
</gene>
<keyword evidence="1" id="KW-0472">Membrane</keyword>
<proteinExistence type="predicted"/>
<protein>
    <submittedName>
        <fullName evidence="2">Uncharacterized protein</fullName>
    </submittedName>
</protein>
<keyword evidence="1" id="KW-1133">Transmembrane helix</keyword>
<sequence>PKFPGELTGLHVSRVNNISSAMDIPYFGGRDDVPDMDCFQHAEVHGAAQYDWFLYCSIATLPVSALVSISSFAAKLESKKYFGIFLFFFAVVSVALLVVLNVDISTSLCFRTFIDTYQVLDVFSDDLKDRLRLFSIARYFAAASAAAAAFSALHLFHLLWIVKGKTGTLSSV</sequence>